<organism evidence="1 2">
    <name type="scientific">Vibrio sinaloensis DSM 21326</name>
    <dbReference type="NCBI Taxonomy" id="945550"/>
    <lineage>
        <taxon>Bacteria</taxon>
        <taxon>Pseudomonadati</taxon>
        <taxon>Pseudomonadota</taxon>
        <taxon>Gammaproteobacteria</taxon>
        <taxon>Vibrionales</taxon>
        <taxon>Vibrionaceae</taxon>
        <taxon>Vibrio</taxon>
        <taxon>Vibrio oreintalis group</taxon>
    </lineage>
</organism>
<evidence type="ECO:0000313" key="1">
    <source>
        <dbReference type="EMBL" id="EGA71245.1"/>
    </source>
</evidence>
<reference evidence="1 2" key="1">
    <citation type="journal article" date="2012" name="Int. J. Syst. Evol. Microbiol.">
        <title>Vibrio caribbeanicus sp. nov., isolated from the marine sponge Scleritoderma cyanea.</title>
        <authorList>
            <person name="Hoffmann M."/>
            <person name="Monday S.R."/>
            <person name="Allard M.W."/>
            <person name="Strain E.A."/>
            <person name="Whittaker P."/>
            <person name="Naum M."/>
            <person name="McCarthy P.J."/>
            <person name="Lopez J.V."/>
            <person name="Fischer M."/>
            <person name="Brown E.W."/>
        </authorList>
    </citation>
    <scope>NUCLEOTIDE SEQUENCE [LARGE SCALE GENOMIC DNA]</scope>
    <source>
        <strain evidence="2">DSMZ 21326</strain>
    </source>
</reference>
<dbReference type="RefSeq" id="WP_008074831.1">
    <property type="nucleotide sequence ID" value="NZ_AEVT01000024.1"/>
</dbReference>
<proteinExistence type="predicted"/>
<sequence>MNREIAVLSFVLLVGGLQAKAQASELALEWDWVVSGHSTSHRDSALLGEAEQSSSQSLDALLDVEARMHNWTGLFALKGSDIASNQNDASYDGELIVQELFWQGSVNTLQTDIEVTLGKMRLDWGVGYGYRPLDVFKPYRRNPVGIQVEEGTLTAMGSYFDELGDWSLVYSDSSHTQQDGSELEEAAEQRGMGLRRYAFVGDSEYQLLAYYDDVRHGLVGGSFVTVLDAAWGLHTSAVYQRHYLSYQQGEVFEPVSLTKQRDGFQVLAGLNWANQVGNNIILEYWYDSRSWGRKEWQQAFERIDSLESVQQGLASSYAQGLGQSNLVAHNIMLHWSLDSSAWGHWNWSQEHLWLNKVTPTLDVLYSPQDNGVIVTQWLDYQAYDSGQSSINIEMALRFMTGEKDSVYANLSDKRMIFINLKGRF</sequence>
<comment type="caution">
    <text evidence="1">The sequence shown here is derived from an EMBL/GenBank/DDBJ whole genome shotgun (WGS) entry which is preliminary data.</text>
</comment>
<evidence type="ECO:0000313" key="2">
    <source>
        <dbReference type="Proteomes" id="UP000006228"/>
    </source>
</evidence>
<dbReference type="Proteomes" id="UP000006228">
    <property type="component" value="Unassembled WGS sequence"/>
</dbReference>
<gene>
    <name evidence="1" type="ORF">VISI1226_04482</name>
</gene>
<dbReference type="eggNOG" id="ENOG5032QYS">
    <property type="taxonomic scope" value="Bacteria"/>
</dbReference>
<dbReference type="GeneID" id="95568361"/>
<dbReference type="AlphaFoldDB" id="E8M3Z3"/>
<protein>
    <recommendedName>
        <fullName evidence="3">Beta-lactamase</fullName>
    </recommendedName>
</protein>
<name>E8M3Z3_PHOS4</name>
<evidence type="ECO:0008006" key="3">
    <source>
        <dbReference type="Google" id="ProtNLM"/>
    </source>
</evidence>
<dbReference type="EMBL" id="AEVT01000024">
    <property type="protein sequence ID" value="EGA71245.1"/>
    <property type="molecule type" value="Genomic_DNA"/>
</dbReference>
<accession>E8M3Z3</accession>